<evidence type="ECO:0000313" key="1">
    <source>
        <dbReference type="EMBL" id="QNT35706.1"/>
    </source>
</evidence>
<gene>
    <name evidence="1" type="ORF">HAHEADPM_00040</name>
</gene>
<organism evidence="1">
    <name type="scientific">uncultured Methanosarcinales archaeon</name>
    <dbReference type="NCBI Taxonomy" id="183757"/>
    <lineage>
        <taxon>Archaea</taxon>
        <taxon>Methanobacteriati</taxon>
        <taxon>Methanobacteriota</taxon>
        <taxon>Stenosarchaea group</taxon>
        <taxon>Methanomicrobia</taxon>
        <taxon>Methanosarcinales</taxon>
        <taxon>environmental samples</taxon>
    </lineage>
</organism>
<proteinExistence type="predicted"/>
<reference evidence="1" key="1">
    <citation type="submission" date="2020-07" db="EMBL/GenBank/DDBJ databases">
        <title>Unique genomic features of the anaerobic methanotrophic archaea.</title>
        <authorList>
            <person name="Chadwick G.L."/>
            <person name="Skennerton C.T."/>
            <person name="Laso-Perez R."/>
            <person name="Leu A.O."/>
            <person name="Speth D.R."/>
            <person name="Yu H."/>
            <person name="Morgan-Lang C."/>
            <person name="Hatzenpichler R."/>
            <person name="Goudeau D."/>
            <person name="Malmstrom R."/>
            <person name="Brazelton W.J."/>
            <person name="Woyke T."/>
            <person name="Hallam S.J."/>
            <person name="Tyson G.W."/>
            <person name="Wegener G."/>
            <person name="Boetius A."/>
            <person name="Orphan V."/>
        </authorList>
    </citation>
    <scope>NUCLEOTIDE SEQUENCE</scope>
</reference>
<protein>
    <submittedName>
        <fullName evidence="1">Uncharacterized protein</fullName>
    </submittedName>
</protein>
<dbReference type="EMBL" id="MT776529">
    <property type="protein sequence ID" value="QNT35706.1"/>
    <property type="molecule type" value="Genomic_DNA"/>
</dbReference>
<sequence length="35" mass="3911">MEPKCQKRILPKIGSDSGMIVLDTVMMEVVKYGNV</sequence>
<accession>A0A7H1KP42</accession>
<name>A0A7H1KP42_9EURY</name>
<dbReference type="AlphaFoldDB" id="A0A7H1KP42"/>